<comment type="caution">
    <text evidence="7">The sequence shown here is derived from an EMBL/GenBank/DDBJ whole genome shotgun (WGS) entry which is preliminary data.</text>
</comment>
<dbReference type="PANTHER" id="PTHR36174">
    <property type="entry name" value="LIPID II:GLYCINE GLYCYLTRANSFERASE"/>
    <property type="match status" value="1"/>
</dbReference>
<dbReference type="GO" id="GO:0016755">
    <property type="term" value="F:aminoacyltransferase activity"/>
    <property type="evidence" value="ECO:0007669"/>
    <property type="project" value="InterPro"/>
</dbReference>
<evidence type="ECO:0000256" key="4">
    <source>
        <dbReference type="ARBA" id="ARBA00022984"/>
    </source>
</evidence>
<dbReference type="EMBL" id="MHUL01000021">
    <property type="protein sequence ID" value="OHA76881.1"/>
    <property type="molecule type" value="Genomic_DNA"/>
</dbReference>
<evidence type="ECO:0000313" key="8">
    <source>
        <dbReference type="Proteomes" id="UP000178222"/>
    </source>
</evidence>
<comment type="similarity">
    <text evidence="1">Belongs to the FemABX family.</text>
</comment>
<keyword evidence="5" id="KW-0012">Acyltransferase</keyword>
<evidence type="ECO:0000256" key="1">
    <source>
        <dbReference type="ARBA" id="ARBA00009943"/>
    </source>
</evidence>
<dbReference type="Pfam" id="PF02388">
    <property type="entry name" value="FemAB"/>
    <property type="match status" value="1"/>
</dbReference>
<dbReference type="InterPro" id="IPR016181">
    <property type="entry name" value="Acyl_CoA_acyltransferase"/>
</dbReference>
<evidence type="ECO:0000256" key="5">
    <source>
        <dbReference type="ARBA" id="ARBA00023315"/>
    </source>
</evidence>
<evidence type="ECO:0000256" key="2">
    <source>
        <dbReference type="ARBA" id="ARBA00022679"/>
    </source>
</evidence>
<proteinExistence type="inferred from homology"/>
<gene>
    <name evidence="7" type="ORF">A3J30_00785</name>
</gene>
<dbReference type="PROSITE" id="PS51191">
    <property type="entry name" value="FEMABX"/>
    <property type="match status" value="1"/>
</dbReference>
<dbReference type="SUPFAM" id="SSF55729">
    <property type="entry name" value="Acyl-CoA N-acyltransferases (Nat)"/>
    <property type="match status" value="1"/>
</dbReference>
<dbReference type="Proteomes" id="UP000178222">
    <property type="component" value="Unassembled WGS sequence"/>
</dbReference>
<keyword evidence="2" id="KW-0808">Transferase</keyword>
<dbReference type="InterPro" id="IPR050644">
    <property type="entry name" value="PG_Glycine_Bridge_Synth"/>
</dbReference>
<sequence>MFSKMHEKVSRRQHFAPFSIEYLKKEFEIFSQDSQILLLFGEYEGKIAAASFVVFWSGIGFYHHAASLPEFAKLSIPYLLQWEAIQEAKTRGCSQYDFWGYVDPKTKPFHPWAGPTLFKMGFGGEAHEYVFTQDLPLSKKYWITFAFETLRRIRRGL</sequence>
<keyword evidence="6" id="KW-0961">Cell wall biogenesis/degradation</keyword>
<dbReference type="AlphaFoldDB" id="A0A1G2RXV0"/>
<protein>
    <recommendedName>
        <fullName evidence="9">BioF2-like acetyltransferase domain-containing protein</fullName>
    </recommendedName>
</protein>
<reference evidence="7 8" key="1">
    <citation type="journal article" date="2016" name="Nat. Commun.">
        <title>Thousands of microbial genomes shed light on interconnected biogeochemical processes in an aquifer system.</title>
        <authorList>
            <person name="Anantharaman K."/>
            <person name="Brown C.T."/>
            <person name="Hug L.A."/>
            <person name="Sharon I."/>
            <person name="Castelle C.J."/>
            <person name="Probst A.J."/>
            <person name="Thomas B.C."/>
            <person name="Singh A."/>
            <person name="Wilkins M.J."/>
            <person name="Karaoz U."/>
            <person name="Brodie E.L."/>
            <person name="Williams K.H."/>
            <person name="Hubbard S.S."/>
            <person name="Banfield J.F."/>
        </authorList>
    </citation>
    <scope>NUCLEOTIDE SEQUENCE [LARGE SCALE GENOMIC DNA]</scope>
</reference>
<dbReference type="InterPro" id="IPR003447">
    <property type="entry name" value="FEMABX"/>
</dbReference>
<evidence type="ECO:0000256" key="6">
    <source>
        <dbReference type="ARBA" id="ARBA00023316"/>
    </source>
</evidence>
<keyword evidence="4" id="KW-0573">Peptidoglycan synthesis</keyword>
<name>A0A1G2RXV0_9BACT</name>
<evidence type="ECO:0008006" key="9">
    <source>
        <dbReference type="Google" id="ProtNLM"/>
    </source>
</evidence>
<organism evidence="7 8">
    <name type="scientific">Candidatus Wildermuthbacteria bacterium RIFCSPLOWO2_02_FULL_47_9c</name>
    <dbReference type="NCBI Taxonomy" id="1802466"/>
    <lineage>
        <taxon>Bacteria</taxon>
        <taxon>Candidatus Wildermuthiibacteriota</taxon>
    </lineage>
</organism>
<dbReference type="PANTHER" id="PTHR36174:SF1">
    <property type="entry name" value="LIPID II:GLYCINE GLYCYLTRANSFERASE"/>
    <property type="match status" value="1"/>
</dbReference>
<accession>A0A1G2RXV0</accession>
<dbReference type="Gene3D" id="3.40.630.30">
    <property type="match status" value="1"/>
</dbReference>
<evidence type="ECO:0000313" key="7">
    <source>
        <dbReference type="EMBL" id="OHA76881.1"/>
    </source>
</evidence>
<keyword evidence="3" id="KW-0133">Cell shape</keyword>
<dbReference type="GO" id="GO:0071555">
    <property type="term" value="P:cell wall organization"/>
    <property type="evidence" value="ECO:0007669"/>
    <property type="project" value="UniProtKB-KW"/>
</dbReference>
<dbReference type="GO" id="GO:0009252">
    <property type="term" value="P:peptidoglycan biosynthetic process"/>
    <property type="evidence" value="ECO:0007669"/>
    <property type="project" value="UniProtKB-KW"/>
</dbReference>
<evidence type="ECO:0000256" key="3">
    <source>
        <dbReference type="ARBA" id="ARBA00022960"/>
    </source>
</evidence>
<dbReference type="GO" id="GO:0008360">
    <property type="term" value="P:regulation of cell shape"/>
    <property type="evidence" value="ECO:0007669"/>
    <property type="project" value="UniProtKB-KW"/>
</dbReference>